<keyword evidence="1" id="KW-0812">Transmembrane</keyword>
<dbReference type="Pfam" id="PF10861">
    <property type="entry name" value="DUF2784"/>
    <property type="match status" value="1"/>
</dbReference>
<dbReference type="Proteomes" id="UP000321424">
    <property type="component" value="Unassembled WGS sequence"/>
</dbReference>
<feature type="transmembrane region" description="Helical" evidence="1">
    <location>
        <begin position="36"/>
        <end position="53"/>
    </location>
</feature>
<name>A0A511MTB5_9NOCA</name>
<feature type="transmembrane region" description="Helical" evidence="1">
    <location>
        <begin position="12"/>
        <end position="29"/>
    </location>
</feature>
<comment type="caution">
    <text evidence="2">The sequence shown here is derived from an EMBL/GenBank/DDBJ whole genome shotgun (WGS) entry which is preliminary data.</text>
</comment>
<evidence type="ECO:0000256" key="1">
    <source>
        <dbReference type="SAM" id="Phobius"/>
    </source>
</evidence>
<reference evidence="2 3" key="1">
    <citation type="submission" date="2019-07" db="EMBL/GenBank/DDBJ databases">
        <title>Whole genome shotgun sequence of Nocardia ninae NBRC 108245.</title>
        <authorList>
            <person name="Hosoyama A."/>
            <person name="Uohara A."/>
            <person name="Ohji S."/>
            <person name="Ichikawa N."/>
        </authorList>
    </citation>
    <scope>NUCLEOTIDE SEQUENCE [LARGE SCALE GENOMIC DNA]</scope>
    <source>
        <strain evidence="2 3">NBRC 108245</strain>
    </source>
</reference>
<protein>
    <recommendedName>
        <fullName evidence="4">DUF2784 domain-containing protein</fullName>
    </recommendedName>
</protein>
<keyword evidence="1" id="KW-1133">Transmembrane helix</keyword>
<evidence type="ECO:0008006" key="4">
    <source>
        <dbReference type="Google" id="ProtNLM"/>
    </source>
</evidence>
<keyword evidence="1" id="KW-0472">Membrane</keyword>
<dbReference type="OrthoDB" id="370375at2"/>
<dbReference type="InterPro" id="IPR021218">
    <property type="entry name" value="DUF2784"/>
</dbReference>
<organism evidence="2 3">
    <name type="scientific">Nocardia ninae NBRC 108245</name>
    <dbReference type="NCBI Taxonomy" id="1210091"/>
    <lineage>
        <taxon>Bacteria</taxon>
        <taxon>Bacillati</taxon>
        <taxon>Actinomycetota</taxon>
        <taxon>Actinomycetes</taxon>
        <taxon>Mycobacteriales</taxon>
        <taxon>Nocardiaceae</taxon>
        <taxon>Nocardia</taxon>
    </lineage>
</organism>
<evidence type="ECO:0000313" key="2">
    <source>
        <dbReference type="EMBL" id="GEM43814.1"/>
    </source>
</evidence>
<feature type="transmembrane region" description="Helical" evidence="1">
    <location>
        <begin position="92"/>
        <end position="114"/>
    </location>
</feature>
<dbReference type="AlphaFoldDB" id="A0A511MTB5"/>
<evidence type="ECO:0000313" key="3">
    <source>
        <dbReference type="Proteomes" id="UP000321424"/>
    </source>
</evidence>
<sequence length="129" mass="14161">MLYRLLADVTAAAHFVFVAYVVVGGFLAWRWPRSIFLHLIAFGWGFSTILFGLDCPLTHAENWARHKAGEAGLPSSGFIDHYLTGVIYPDSALATVRVLVAVCVAVSWVGYGWLRRRAAGSATRLQASH</sequence>
<accession>A0A511MTB5</accession>
<dbReference type="RefSeq" id="WP_147143070.1">
    <property type="nucleotide sequence ID" value="NZ_BJXA01000115.1"/>
</dbReference>
<gene>
    <name evidence="2" type="ORF">NN4_83330</name>
</gene>
<proteinExistence type="predicted"/>
<dbReference type="EMBL" id="BJXA01000115">
    <property type="protein sequence ID" value="GEM43814.1"/>
    <property type="molecule type" value="Genomic_DNA"/>
</dbReference>
<keyword evidence="3" id="KW-1185">Reference proteome</keyword>